<dbReference type="AlphaFoldDB" id="A0A1A7PW18"/>
<dbReference type="STRING" id="505345.QV06_00635"/>
<organism evidence="1 2">
    <name type="scientific">Gallibacterium genomosp. 3</name>
    <dbReference type="NCBI Taxonomy" id="505345"/>
    <lineage>
        <taxon>Bacteria</taxon>
        <taxon>Pseudomonadati</taxon>
        <taxon>Pseudomonadota</taxon>
        <taxon>Gammaproteobacteria</taxon>
        <taxon>Pasteurellales</taxon>
        <taxon>Pasteurellaceae</taxon>
        <taxon>Gallibacterium</taxon>
    </lineage>
</organism>
<name>A0A1A7PW18_9PAST</name>
<accession>A0A1A7PW18</accession>
<dbReference type="Proteomes" id="UP000092626">
    <property type="component" value="Unassembled WGS sequence"/>
</dbReference>
<evidence type="ECO:0000313" key="2">
    <source>
        <dbReference type="Proteomes" id="UP000092626"/>
    </source>
</evidence>
<proteinExistence type="predicted"/>
<protein>
    <submittedName>
        <fullName evidence="1">Uncharacterized protein</fullName>
    </submittedName>
</protein>
<gene>
    <name evidence="1" type="ORF">QV06_00635</name>
</gene>
<evidence type="ECO:0000313" key="1">
    <source>
        <dbReference type="EMBL" id="OBX05941.1"/>
    </source>
</evidence>
<dbReference type="RefSeq" id="WP_065236488.1">
    <property type="nucleotide sequence ID" value="NZ_JTJR01000002.1"/>
</dbReference>
<dbReference type="EMBL" id="JTJR01000002">
    <property type="protein sequence ID" value="OBX05941.1"/>
    <property type="molecule type" value="Genomic_DNA"/>
</dbReference>
<sequence>MLERKHIKFVEIHDLFTEISLALGFTQQEIDLHSTNLVELIALWQQQKFVEIYVENKDRLFGRAKDSSLSYGASPYYIGLYHARLTYTENDPLVILTFNDEDNPEQTTVSVRFMINHDTLFGTKEEKFIQQRMKDIRKRIDSFIQLGNQSKK</sequence>
<reference evidence="1 2" key="1">
    <citation type="submission" date="2014-11" db="EMBL/GenBank/DDBJ databases">
        <title>Pan-genome of Gallibacterium spp.</title>
        <authorList>
            <person name="Kudirkiene E."/>
            <person name="Bojesen A.M."/>
        </authorList>
    </citation>
    <scope>NUCLEOTIDE SEQUENCE [LARGE SCALE GENOMIC DNA]</scope>
    <source>
        <strain evidence="1 2">59/S3/89</strain>
    </source>
</reference>
<comment type="caution">
    <text evidence="1">The sequence shown here is derived from an EMBL/GenBank/DDBJ whole genome shotgun (WGS) entry which is preliminary data.</text>
</comment>